<evidence type="ECO:0000313" key="1">
    <source>
        <dbReference type="EMBL" id="OGE28802.1"/>
    </source>
</evidence>
<dbReference type="AlphaFoldDB" id="A0A1F5JJM7"/>
<name>A0A1F5JJM7_9BACT</name>
<accession>A0A1F5JJM7</accession>
<reference evidence="1 2" key="1">
    <citation type="journal article" date="2016" name="Nat. Commun.">
        <title>Thousands of microbial genomes shed light on interconnected biogeochemical processes in an aquifer system.</title>
        <authorList>
            <person name="Anantharaman K."/>
            <person name="Brown C.T."/>
            <person name="Hug L.A."/>
            <person name="Sharon I."/>
            <person name="Castelle C.J."/>
            <person name="Probst A.J."/>
            <person name="Thomas B.C."/>
            <person name="Singh A."/>
            <person name="Wilkins M.J."/>
            <person name="Karaoz U."/>
            <person name="Brodie E.L."/>
            <person name="Williams K.H."/>
            <person name="Hubbard S.S."/>
            <person name="Banfield J.F."/>
        </authorList>
    </citation>
    <scope>NUCLEOTIDE SEQUENCE [LARGE SCALE GENOMIC DNA]</scope>
</reference>
<dbReference type="Proteomes" id="UP000177555">
    <property type="component" value="Unassembled WGS sequence"/>
</dbReference>
<sequence>MGKPEVEREADIRKQHEEFLRENYDGHNRHSGVTTMQDLGNRRCRRLWNYRMRETVIDWNCRKRFN</sequence>
<comment type="caution">
    <text evidence="1">The sequence shown here is derived from an EMBL/GenBank/DDBJ whole genome shotgun (WGS) entry which is preliminary data.</text>
</comment>
<dbReference type="EMBL" id="MFCP01000015">
    <property type="protein sequence ID" value="OGE28802.1"/>
    <property type="molecule type" value="Genomic_DNA"/>
</dbReference>
<gene>
    <name evidence="1" type="ORF">A2867_04240</name>
</gene>
<proteinExistence type="predicted"/>
<evidence type="ECO:0008006" key="3">
    <source>
        <dbReference type="Google" id="ProtNLM"/>
    </source>
</evidence>
<organism evidence="1 2">
    <name type="scientific">Candidatus Daviesbacteria bacterium RIFCSPHIGHO2_01_FULL_40_11</name>
    <dbReference type="NCBI Taxonomy" id="1797762"/>
    <lineage>
        <taxon>Bacteria</taxon>
        <taxon>Candidatus Daviesiibacteriota</taxon>
    </lineage>
</organism>
<evidence type="ECO:0000313" key="2">
    <source>
        <dbReference type="Proteomes" id="UP000177555"/>
    </source>
</evidence>
<protein>
    <recommendedName>
        <fullName evidence="3">Transposase</fullName>
    </recommendedName>
</protein>